<evidence type="ECO:0000313" key="1">
    <source>
        <dbReference type="EMBL" id="PIZ46624.1"/>
    </source>
</evidence>
<proteinExistence type="predicted"/>
<accession>A0A2M7TJB9</accession>
<sequence length="84" mass="9092">SVVIASKGRKLSPVIATLKCAPAQLQGKQSVRWPACSFYEQRIVANRLLRFNSSAMLGVGARNDHSSNDRPHFGLSGKGLTLII</sequence>
<reference evidence="2" key="1">
    <citation type="submission" date="2017-09" db="EMBL/GenBank/DDBJ databases">
        <title>Depth-based differentiation of microbial function through sediment-hosted aquifers and enrichment of novel symbionts in the deep terrestrial subsurface.</title>
        <authorList>
            <person name="Probst A.J."/>
            <person name="Ladd B."/>
            <person name="Jarett J.K."/>
            <person name="Geller-Mcgrath D.E."/>
            <person name="Sieber C.M.K."/>
            <person name="Emerson J.B."/>
            <person name="Anantharaman K."/>
            <person name="Thomas B.C."/>
            <person name="Malmstrom R."/>
            <person name="Stieglmeier M."/>
            <person name="Klingl A."/>
            <person name="Woyke T."/>
            <person name="Ryan C.M."/>
            <person name="Banfield J.F."/>
        </authorList>
    </citation>
    <scope>NUCLEOTIDE SEQUENCE [LARGE SCALE GENOMIC DNA]</scope>
</reference>
<protein>
    <submittedName>
        <fullName evidence="1">Uncharacterized protein</fullName>
    </submittedName>
</protein>
<dbReference type="Proteomes" id="UP000228920">
    <property type="component" value="Unassembled WGS sequence"/>
</dbReference>
<dbReference type="EMBL" id="PFNL01000089">
    <property type="protein sequence ID" value="PIZ46624.1"/>
    <property type="molecule type" value="Genomic_DNA"/>
</dbReference>
<organism evidence="1 2">
    <name type="scientific">candidate division WWE3 bacterium CG_4_10_14_0_2_um_filter_41_14</name>
    <dbReference type="NCBI Taxonomy" id="1975072"/>
    <lineage>
        <taxon>Bacteria</taxon>
        <taxon>Katanobacteria</taxon>
    </lineage>
</organism>
<feature type="non-terminal residue" evidence="1">
    <location>
        <position position="1"/>
    </location>
</feature>
<comment type="caution">
    <text evidence="1">The sequence shown here is derived from an EMBL/GenBank/DDBJ whole genome shotgun (WGS) entry which is preliminary data.</text>
</comment>
<dbReference type="AlphaFoldDB" id="A0A2M7TJB9"/>
<evidence type="ECO:0000313" key="2">
    <source>
        <dbReference type="Proteomes" id="UP000228920"/>
    </source>
</evidence>
<name>A0A2M7TJB9_UNCKA</name>
<gene>
    <name evidence="1" type="ORF">COY32_03010</name>
</gene>